<feature type="transmembrane region" description="Helical" evidence="10">
    <location>
        <begin position="891"/>
        <end position="913"/>
    </location>
</feature>
<dbReference type="EMBL" id="CYKH01000701">
    <property type="protein sequence ID" value="CUG21495.1"/>
    <property type="molecule type" value="Genomic_DNA"/>
</dbReference>
<keyword evidence="3 10" id="KW-0812">Transmembrane</keyword>
<feature type="transmembrane region" description="Helical" evidence="10">
    <location>
        <begin position="739"/>
        <end position="762"/>
    </location>
</feature>
<keyword evidence="5" id="KW-0677">Repeat</keyword>
<keyword evidence="7 10" id="KW-0472">Membrane</keyword>
<dbReference type="SUPFAM" id="SSF52058">
    <property type="entry name" value="L domain-like"/>
    <property type="match status" value="2"/>
</dbReference>
<dbReference type="FunFam" id="3.80.10.10:FF:000095">
    <property type="entry name" value="LRR receptor-like serine/threonine-protein kinase GSO1"/>
    <property type="match status" value="1"/>
</dbReference>
<keyword evidence="13" id="KW-1185">Reference proteome</keyword>
<accession>A0A0S4IVU4</accession>
<keyword evidence="4 11" id="KW-0732">Signal</keyword>
<name>A0A0S4IVU4_BODSA</name>
<gene>
    <name evidence="12" type="ORF">BSAL_75910</name>
</gene>
<evidence type="ECO:0000256" key="10">
    <source>
        <dbReference type="SAM" id="Phobius"/>
    </source>
</evidence>
<evidence type="ECO:0000313" key="13">
    <source>
        <dbReference type="Proteomes" id="UP000051952"/>
    </source>
</evidence>
<feature type="transmembrane region" description="Helical" evidence="10">
    <location>
        <begin position="840"/>
        <end position="859"/>
    </location>
</feature>
<dbReference type="OrthoDB" id="660555at2759"/>
<organism evidence="12 13">
    <name type="scientific">Bodo saltans</name>
    <name type="common">Flagellated protozoan</name>
    <dbReference type="NCBI Taxonomy" id="75058"/>
    <lineage>
        <taxon>Eukaryota</taxon>
        <taxon>Discoba</taxon>
        <taxon>Euglenozoa</taxon>
        <taxon>Kinetoplastea</taxon>
        <taxon>Metakinetoplastina</taxon>
        <taxon>Eubodonida</taxon>
        <taxon>Bodonidae</taxon>
        <taxon>Bodo</taxon>
    </lineage>
</organism>
<evidence type="ECO:0000256" key="2">
    <source>
        <dbReference type="ARBA" id="ARBA00022614"/>
    </source>
</evidence>
<dbReference type="AlphaFoldDB" id="A0A0S4IVU4"/>
<evidence type="ECO:0000256" key="8">
    <source>
        <dbReference type="ARBA" id="ARBA00023170"/>
    </source>
</evidence>
<keyword evidence="8" id="KW-0675">Receptor</keyword>
<dbReference type="VEuPathDB" id="TriTrypDB:BSAL_75910"/>
<comment type="subcellular location">
    <subcellularLocation>
        <location evidence="1">Membrane</location>
        <topology evidence="1">Single-pass membrane protein</topology>
    </subcellularLocation>
</comment>
<evidence type="ECO:0000256" key="3">
    <source>
        <dbReference type="ARBA" id="ARBA00022692"/>
    </source>
</evidence>
<keyword evidence="2" id="KW-0433">Leucine-rich repeat</keyword>
<keyword evidence="9" id="KW-0325">Glycoprotein</keyword>
<evidence type="ECO:0000256" key="4">
    <source>
        <dbReference type="ARBA" id="ARBA00022729"/>
    </source>
</evidence>
<feature type="chain" id="PRO_5006621653" evidence="11">
    <location>
        <begin position="25"/>
        <end position="1025"/>
    </location>
</feature>
<protein>
    <submittedName>
        <fullName evidence="12">GP46-like surface antigen, putative</fullName>
    </submittedName>
</protein>
<evidence type="ECO:0000256" key="1">
    <source>
        <dbReference type="ARBA" id="ARBA00004167"/>
    </source>
</evidence>
<feature type="transmembrane region" description="Helical" evidence="10">
    <location>
        <begin position="925"/>
        <end position="947"/>
    </location>
</feature>
<evidence type="ECO:0000256" key="7">
    <source>
        <dbReference type="ARBA" id="ARBA00023136"/>
    </source>
</evidence>
<dbReference type="InterPro" id="IPR032675">
    <property type="entry name" value="LRR_dom_sf"/>
</dbReference>
<evidence type="ECO:0000256" key="11">
    <source>
        <dbReference type="SAM" id="SignalP"/>
    </source>
</evidence>
<evidence type="ECO:0000256" key="6">
    <source>
        <dbReference type="ARBA" id="ARBA00022989"/>
    </source>
</evidence>
<sequence>MSSRLVAFFLLVGVCSMLLSGSTAITTVELGILNEFISAVKYRGNSTPLELKDKCTTWPEHITCRKDDKTIATLNFTACNLTGTLPASLANLSDIVSFDLRLNRLSSTIPSVYSVWGSTLRMFSVASNRLTGTLPSTFSNWTSVTSVYFNENELCGSIPASYSRMTSLMSFYANGNKLNGTLPPEFGSWKLMTSFLVANNDLSGSLPTAYSDWSVLQQFLADTNTFTGTLPAEYASWQSVAWFHVQDNALTGTLPAEYGVHFSSLRSFIASNNRLTGNLPATYENMKLLSKLQFDNNSLVGTLPESLSELTRMRYFDASSNSLSGTLPSSYSQWGTNLETFSADGNAFTGSLPQSWSNWTNVQEFETHSNFLSGTLPPQYSSWTNLSRFSAYNNSLTGALPTQYASWGAVPKIIYLHSNSLSGSIPLQWGQLTGLQKVVLSSNQLSGSIPPLPRLQLLSVSFNNFSGSLPSVASWATLQLLDTQNNTLLWGDFSGFYPGQMGVATICNTNIRKSASVSSLTIPCFPNATFMSTIGDKSVSELLLLATEFSKNANSNPSTTLPTSNPTILPITARPTDANDVAKAPTRSSLSSASISTATALTSFLTGVDAADTQMLTTILGSPCTCSSQTAATAAEGSILLLALSPFSPLGSSWAAIGNSLLCCALVSAHIVLVCILDRRMHHEKSSQVSSAKVGVGGGLRLRFPNLSVSVILLLIPGVVRAVTSVLDGFPAAGDSTGLSVAAVVIGLVFVLCSATAVEMLVYHHVNASMITEGVKNAAQQQQSMRIQYTTHRRIERIFAPIPPYVSRVVLPQGRWEPEVSRKSFGGIVARVNGRRRRSWCALAMINIGVQILNGVGGGDAACDALQSLTMIVLVCAAAFFAVVKPHRALLASYLTCVSLLLSCLVTLLAMLCRLGSVDRSAVDGFGVFVSVAMMVMKVYHIALPWVEAWLMARNGAESREVLTIFQRDVTAPSSHFSLKSRRKNERHQSTDDVHAIGAAGSETTMSQFESLRRLVTMVCERSIL</sequence>
<feature type="transmembrane region" description="Helical" evidence="10">
    <location>
        <begin position="865"/>
        <end position="884"/>
    </location>
</feature>
<feature type="transmembrane region" description="Helical" evidence="10">
    <location>
        <begin position="707"/>
        <end position="727"/>
    </location>
</feature>
<feature type="transmembrane region" description="Helical" evidence="10">
    <location>
        <begin position="654"/>
        <end position="677"/>
    </location>
</feature>
<keyword evidence="6 10" id="KW-1133">Transmembrane helix</keyword>
<proteinExistence type="predicted"/>
<dbReference type="Gene3D" id="3.80.10.10">
    <property type="entry name" value="Ribonuclease Inhibitor"/>
    <property type="match status" value="2"/>
</dbReference>
<reference evidence="13" key="1">
    <citation type="submission" date="2015-09" db="EMBL/GenBank/DDBJ databases">
        <authorList>
            <consortium name="Pathogen Informatics"/>
        </authorList>
    </citation>
    <scope>NUCLEOTIDE SEQUENCE [LARGE SCALE GENOMIC DNA]</scope>
    <source>
        <strain evidence="13">Lake Konstanz</strain>
    </source>
</reference>
<evidence type="ECO:0000256" key="9">
    <source>
        <dbReference type="ARBA" id="ARBA00023180"/>
    </source>
</evidence>
<feature type="signal peptide" evidence="11">
    <location>
        <begin position="1"/>
        <end position="24"/>
    </location>
</feature>
<evidence type="ECO:0000313" key="12">
    <source>
        <dbReference type="EMBL" id="CUG21495.1"/>
    </source>
</evidence>
<dbReference type="Proteomes" id="UP000051952">
    <property type="component" value="Unassembled WGS sequence"/>
</dbReference>
<dbReference type="PANTHER" id="PTHR27000">
    <property type="entry name" value="LEUCINE-RICH REPEAT RECEPTOR-LIKE PROTEIN KINASE FAMILY PROTEIN-RELATED"/>
    <property type="match status" value="1"/>
</dbReference>
<dbReference type="GO" id="GO:0016020">
    <property type="term" value="C:membrane"/>
    <property type="evidence" value="ECO:0007669"/>
    <property type="project" value="UniProtKB-SubCell"/>
</dbReference>
<evidence type="ECO:0000256" key="5">
    <source>
        <dbReference type="ARBA" id="ARBA00022737"/>
    </source>
</evidence>